<organism evidence="1 2">
    <name type="scientific">Dankookia rubra</name>
    <dbReference type="NCBI Taxonomy" id="1442381"/>
    <lineage>
        <taxon>Bacteria</taxon>
        <taxon>Pseudomonadati</taxon>
        <taxon>Pseudomonadota</taxon>
        <taxon>Alphaproteobacteria</taxon>
        <taxon>Acetobacterales</taxon>
        <taxon>Roseomonadaceae</taxon>
        <taxon>Dankookia</taxon>
    </lineage>
</organism>
<evidence type="ECO:0008006" key="3">
    <source>
        <dbReference type="Google" id="ProtNLM"/>
    </source>
</evidence>
<comment type="caution">
    <text evidence="1">The sequence shown here is derived from an EMBL/GenBank/DDBJ whole genome shotgun (WGS) entry which is preliminary data.</text>
</comment>
<dbReference type="AlphaFoldDB" id="A0A4V3A9R5"/>
<name>A0A4V3A9R5_9PROT</name>
<protein>
    <recommendedName>
        <fullName evidence="3">Transposase DDE domain-containing protein</fullName>
    </recommendedName>
</protein>
<dbReference type="EMBL" id="SMSJ01000045">
    <property type="protein sequence ID" value="TDH60105.1"/>
    <property type="molecule type" value="Genomic_DNA"/>
</dbReference>
<sequence length="106" mass="12157">MDVERQAIGCSRASWGTNIHLLSDSAYHSNGLRPFLTERITAPLIPNKFTRKYPQPFNRKARNIVERTIRSLKDWRRILPPSSSDRPGSGQDLLRVSTLTTVIRRV</sequence>
<accession>A0A4V3A9R5</accession>
<dbReference type="RefSeq" id="WP_133291123.1">
    <property type="nucleotide sequence ID" value="NZ_SMSJ01000045.1"/>
</dbReference>
<dbReference type="OrthoDB" id="9798237at2"/>
<evidence type="ECO:0000313" key="1">
    <source>
        <dbReference type="EMBL" id="TDH60105.1"/>
    </source>
</evidence>
<gene>
    <name evidence="1" type="ORF">E2C06_23990</name>
</gene>
<reference evidence="1 2" key="1">
    <citation type="journal article" date="2016" name="J. Microbiol.">
        <title>Dankookia rubra gen. nov., sp. nov., an alphaproteobacterium isolated from sediment of a shallow stream.</title>
        <authorList>
            <person name="Kim W.H."/>
            <person name="Kim D.H."/>
            <person name="Kang K."/>
            <person name="Ahn T.Y."/>
        </authorList>
    </citation>
    <scope>NUCLEOTIDE SEQUENCE [LARGE SCALE GENOMIC DNA]</scope>
    <source>
        <strain evidence="1 2">JCM30602</strain>
    </source>
</reference>
<dbReference type="Proteomes" id="UP000295096">
    <property type="component" value="Unassembled WGS sequence"/>
</dbReference>
<evidence type="ECO:0000313" key="2">
    <source>
        <dbReference type="Proteomes" id="UP000295096"/>
    </source>
</evidence>
<proteinExistence type="predicted"/>
<keyword evidence="2" id="KW-1185">Reference proteome</keyword>